<organism evidence="1">
    <name type="scientific">Pseudomonas sp. GLE121</name>
    <dbReference type="NCBI Taxonomy" id="1329969"/>
    <lineage>
        <taxon>Bacteria</taxon>
        <taxon>Pseudomonadati</taxon>
        <taxon>Pseudomonadota</taxon>
        <taxon>Gammaproteobacteria</taxon>
        <taxon>Pseudomonadales</taxon>
        <taxon>Pseudomonadaceae</taxon>
        <taxon>Pseudomonas</taxon>
    </lineage>
</organism>
<evidence type="ECO:0000313" key="1">
    <source>
        <dbReference type="EMBL" id="AGL12858.1"/>
    </source>
</evidence>
<sequence>MKTIRQTATFRTWESKLKDRRAKAAIASRIIRVADGLMGDVSPVGHGVSELRIHYGPGYRVYFQQRGDELVILLCGGDKATQSRDIETAKTLAKDWSNDE</sequence>
<dbReference type="InterPro" id="IPR014056">
    <property type="entry name" value="TypeIITA-like_toxin_pred"/>
</dbReference>
<dbReference type="InterPro" id="IPR009241">
    <property type="entry name" value="HigB-like"/>
</dbReference>
<proteinExistence type="predicted"/>
<accession>R4L7H5</accession>
<dbReference type="NCBIfam" id="TIGR02683">
    <property type="entry name" value="upstrm_HI1419"/>
    <property type="match status" value="1"/>
</dbReference>
<dbReference type="Pfam" id="PF05973">
    <property type="entry name" value="Gp49"/>
    <property type="match status" value="1"/>
</dbReference>
<dbReference type="PANTHER" id="PTHR41791">
    <property type="entry name" value="SSL7039 PROTEIN"/>
    <property type="match status" value="1"/>
</dbReference>
<keyword evidence="1" id="KW-0614">Plasmid</keyword>
<geneLocation type="plasmid" evidence="1">
    <name>pGLE121P3</name>
</geneLocation>
<dbReference type="EMBL" id="KC542383">
    <property type="protein sequence ID" value="AGL12858.1"/>
    <property type="molecule type" value="Genomic_DNA"/>
</dbReference>
<reference evidence="1" key="1">
    <citation type="journal article" date="2013" name="Plasmid">
        <title>Sequence determination and analysis of three plasmids of Pseudomonas sp. GLE121, a psychrophile isolated from surface ice of Ecology Glacier (Antarctica).</title>
        <authorList>
            <person name="Dziewit L."/>
            <person name="Grzesiak J."/>
            <person name="Ciok A."/>
            <person name="Nieckarz M."/>
            <person name="Zdanowski M.K."/>
            <person name="Bartosik D."/>
        </authorList>
    </citation>
    <scope>NUCLEOTIDE SEQUENCE</scope>
    <source>
        <strain evidence="1">GLE121</strain>
        <plasmid evidence="1">pGLE121P3</plasmid>
    </source>
</reference>
<dbReference type="PIRSF" id="PIRSF028744">
    <property type="entry name" value="Addict_mod_HI1419"/>
    <property type="match status" value="1"/>
</dbReference>
<protein>
    <submittedName>
        <fullName evidence="1">Toxin of toxin-antitoxin module</fullName>
    </submittedName>
</protein>
<dbReference type="PANTHER" id="PTHR41791:SF1">
    <property type="entry name" value="SSL7039 PROTEIN"/>
    <property type="match status" value="1"/>
</dbReference>
<dbReference type="RefSeq" id="WP_015647613.1">
    <property type="nucleotide sequence ID" value="NC_021212.1"/>
</dbReference>
<dbReference type="AlphaFoldDB" id="R4L7H5"/>
<name>R4L7H5_9PSED</name>